<feature type="region of interest" description="Disordered" evidence="1">
    <location>
        <begin position="144"/>
        <end position="187"/>
    </location>
</feature>
<dbReference type="EMBL" id="AOII01000051">
    <property type="protein sequence ID" value="ELY77810.1"/>
    <property type="molecule type" value="Genomic_DNA"/>
</dbReference>
<accession>L9YUC4</accession>
<dbReference type="OrthoDB" id="195864at2157"/>
<evidence type="ECO:0000313" key="2">
    <source>
        <dbReference type="EMBL" id="ELY77810.1"/>
    </source>
</evidence>
<evidence type="ECO:0008006" key="4">
    <source>
        <dbReference type="Google" id="ProtNLM"/>
    </source>
</evidence>
<dbReference type="InterPro" id="IPR011856">
    <property type="entry name" value="tRNA_endonuc-like_dom_sf"/>
</dbReference>
<organism evidence="2 3">
    <name type="scientific">Natrinema pallidum DSM 3751</name>
    <dbReference type="NCBI Taxonomy" id="1227495"/>
    <lineage>
        <taxon>Archaea</taxon>
        <taxon>Methanobacteriati</taxon>
        <taxon>Methanobacteriota</taxon>
        <taxon>Stenosarchaea group</taxon>
        <taxon>Halobacteria</taxon>
        <taxon>Halobacteriales</taxon>
        <taxon>Natrialbaceae</taxon>
        <taxon>Natrinema</taxon>
    </lineage>
</organism>
<feature type="compositionally biased region" description="Basic residues" evidence="1">
    <location>
        <begin position="161"/>
        <end position="180"/>
    </location>
</feature>
<dbReference type="eggNOG" id="arCOG07683">
    <property type="taxonomic scope" value="Archaea"/>
</dbReference>
<sequence length="187" mass="21086">MDIKEAEIEEWVISIPELLNEDLLVVASQYAKFDKTADRPAILALDPDGKLVVIELKRDTADSTTDLQAIKYASYCSTISTEELQQDYRVFWNGRRDGDNQLTPEDVGNKFSEFMDHDVTPGEDGYAEFALDDRPLIMLVSGDSAQRLRRRSSGSNGNRQQSRRRLGRGRPRSARDRRARPVAVPAG</sequence>
<dbReference type="AlphaFoldDB" id="L9YUC4"/>
<comment type="caution">
    <text evidence="2">The sequence shown here is derived from an EMBL/GenBank/DDBJ whole genome shotgun (WGS) entry which is preliminary data.</text>
</comment>
<reference evidence="2 3" key="1">
    <citation type="journal article" date="2014" name="PLoS Genet.">
        <title>Phylogenetically driven sequencing of extremely halophilic archaea reveals strategies for static and dynamic osmo-response.</title>
        <authorList>
            <person name="Becker E.A."/>
            <person name="Seitzer P.M."/>
            <person name="Tritt A."/>
            <person name="Larsen D."/>
            <person name="Krusor M."/>
            <person name="Yao A.I."/>
            <person name="Wu D."/>
            <person name="Madern D."/>
            <person name="Eisen J.A."/>
            <person name="Darling A.E."/>
            <person name="Facciotti M.T."/>
        </authorList>
    </citation>
    <scope>NUCLEOTIDE SEQUENCE [LARGE SCALE GENOMIC DNA]</scope>
    <source>
        <strain evidence="2 3">DSM 3751</strain>
    </source>
</reference>
<dbReference type="Gene3D" id="3.40.1350.10">
    <property type="match status" value="1"/>
</dbReference>
<gene>
    <name evidence="2" type="ORF">C487_09508</name>
</gene>
<protein>
    <recommendedName>
        <fullName evidence="4">DUF91 domain-containing protein</fullName>
    </recommendedName>
</protein>
<name>L9YUC4_9EURY</name>
<proteinExistence type="predicted"/>
<evidence type="ECO:0000256" key="1">
    <source>
        <dbReference type="SAM" id="MobiDB-lite"/>
    </source>
</evidence>
<dbReference type="Proteomes" id="UP000011618">
    <property type="component" value="Unassembled WGS sequence"/>
</dbReference>
<dbReference type="GO" id="GO:0003676">
    <property type="term" value="F:nucleic acid binding"/>
    <property type="evidence" value="ECO:0007669"/>
    <property type="project" value="InterPro"/>
</dbReference>
<evidence type="ECO:0000313" key="3">
    <source>
        <dbReference type="Proteomes" id="UP000011618"/>
    </source>
</evidence>
<feature type="non-terminal residue" evidence="2">
    <location>
        <position position="187"/>
    </location>
</feature>